<dbReference type="InterPro" id="IPR001753">
    <property type="entry name" value="Enoyl-CoA_hydra/iso"/>
</dbReference>
<protein>
    <submittedName>
        <fullName evidence="1">Enoyl-CoA hydratase/carnithine racemase</fullName>
    </submittedName>
</protein>
<dbReference type="Gene3D" id="3.90.226.10">
    <property type="entry name" value="2-enoyl-CoA Hydratase, Chain A, domain 1"/>
    <property type="match status" value="1"/>
</dbReference>
<reference evidence="1 2" key="1">
    <citation type="submission" date="2019-06" db="EMBL/GenBank/DDBJ databases">
        <title>Sequencing the genomes of 1000 actinobacteria strains.</title>
        <authorList>
            <person name="Klenk H.-P."/>
        </authorList>
    </citation>
    <scope>NUCLEOTIDE SEQUENCE [LARGE SCALE GENOMIC DNA]</scope>
    <source>
        <strain evidence="1 2">DSM 45671</strain>
    </source>
</reference>
<name>A0A561SSR5_9PSEU</name>
<proteinExistence type="predicted"/>
<dbReference type="GO" id="GO:0006635">
    <property type="term" value="P:fatty acid beta-oxidation"/>
    <property type="evidence" value="ECO:0007669"/>
    <property type="project" value="TreeGrafter"/>
</dbReference>
<evidence type="ECO:0000313" key="1">
    <source>
        <dbReference type="EMBL" id="TWF77910.1"/>
    </source>
</evidence>
<dbReference type="PANTHER" id="PTHR11941:SF54">
    <property type="entry name" value="ENOYL-COA HYDRATASE, MITOCHONDRIAL"/>
    <property type="match status" value="1"/>
</dbReference>
<dbReference type="EMBL" id="VIWU01000001">
    <property type="protein sequence ID" value="TWF77910.1"/>
    <property type="molecule type" value="Genomic_DNA"/>
</dbReference>
<gene>
    <name evidence="1" type="ORF">FHX44_113825</name>
</gene>
<dbReference type="CDD" id="cd06558">
    <property type="entry name" value="crotonase-like"/>
    <property type="match status" value="1"/>
</dbReference>
<sequence>MPAWYGSEIFMHDGAFATLRVSREAGIVRVTLDNPPVNVLDVALMSDLMDLLRALRDDESVRVIVFDSADPDFFIAHVDMSLVDAPDAFDELAADAPEGVNVFQALGEQLRHQPQVTIVKLAGLARGGGAEFVVAADMAFAAIGRAGLGQIEALMGIVPGGGGTQYLAGRVGRHRALEVVLGADLYDAETAERYGWVNRAVPAEELDDVVDRLARNIAALPEGVVAAAKRAILPDDLSEGLLREHDAWAGQVVRPAAERLIRGGLSHGAQTRDGERDLEGLLRGLAG</sequence>
<dbReference type="AlphaFoldDB" id="A0A561SSR5"/>
<comment type="caution">
    <text evidence="1">The sequence shown here is derived from an EMBL/GenBank/DDBJ whole genome shotgun (WGS) entry which is preliminary data.</text>
</comment>
<dbReference type="PANTHER" id="PTHR11941">
    <property type="entry name" value="ENOYL-COA HYDRATASE-RELATED"/>
    <property type="match status" value="1"/>
</dbReference>
<dbReference type="Pfam" id="PF00378">
    <property type="entry name" value="ECH_1"/>
    <property type="match status" value="1"/>
</dbReference>
<keyword evidence="2" id="KW-1185">Reference proteome</keyword>
<dbReference type="SUPFAM" id="SSF52096">
    <property type="entry name" value="ClpP/crotonase"/>
    <property type="match status" value="1"/>
</dbReference>
<accession>A0A561SSR5</accession>
<dbReference type="Proteomes" id="UP000321261">
    <property type="component" value="Unassembled WGS sequence"/>
</dbReference>
<dbReference type="InterPro" id="IPR029045">
    <property type="entry name" value="ClpP/crotonase-like_dom_sf"/>
</dbReference>
<organism evidence="1 2">
    <name type="scientific">Pseudonocardia hierapolitana</name>
    <dbReference type="NCBI Taxonomy" id="1128676"/>
    <lineage>
        <taxon>Bacteria</taxon>
        <taxon>Bacillati</taxon>
        <taxon>Actinomycetota</taxon>
        <taxon>Actinomycetes</taxon>
        <taxon>Pseudonocardiales</taxon>
        <taxon>Pseudonocardiaceae</taxon>
        <taxon>Pseudonocardia</taxon>
    </lineage>
</organism>
<evidence type="ECO:0000313" key="2">
    <source>
        <dbReference type="Proteomes" id="UP000321261"/>
    </source>
</evidence>
<dbReference type="GO" id="GO:0003824">
    <property type="term" value="F:catalytic activity"/>
    <property type="evidence" value="ECO:0007669"/>
    <property type="project" value="UniProtKB-ARBA"/>
</dbReference>